<dbReference type="AlphaFoldDB" id="A0A8J2YJX7"/>
<dbReference type="FunFam" id="3.30.1490.100:FF:000004">
    <property type="entry name" value="DNA polymerase IV"/>
    <property type="match status" value="1"/>
</dbReference>
<dbReference type="GO" id="GO:0005829">
    <property type="term" value="C:cytosol"/>
    <property type="evidence" value="ECO:0007669"/>
    <property type="project" value="TreeGrafter"/>
</dbReference>
<dbReference type="EC" id="2.7.7.7" evidence="17"/>
<keyword evidence="4 17" id="KW-0515">Mutator protein</keyword>
<reference evidence="20" key="2">
    <citation type="submission" date="2020-09" db="EMBL/GenBank/DDBJ databases">
        <authorList>
            <person name="Sun Q."/>
            <person name="Sedlacek I."/>
        </authorList>
    </citation>
    <scope>NUCLEOTIDE SEQUENCE</scope>
    <source>
        <strain evidence="20">CCM 7684</strain>
    </source>
</reference>
<keyword evidence="7 17" id="KW-0548">Nucleotidyltransferase</keyword>
<evidence type="ECO:0000313" key="20">
    <source>
        <dbReference type="EMBL" id="GGE47278.1"/>
    </source>
</evidence>
<dbReference type="InterPro" id="IPR043502">
    <property type="entry name" value="DNA/RNA_pol_sf"/>
</dbReference>
<dbReference type="CDD" id="cd03586">
    <property type="entry name" value="PolY_Pol_IV_kappa"/>
    <property type="match status" value="1"/>
</dbReference>
<dbReference type="GO" id="GO:0006261">
    <property type="term" value="P:DNA-templated DNA replication"/>
    <property type="evidence" value="ECO:0007669"/>
    <property type="project" value="UniProtKB-UniRule"/>
</dbReference>
<reference evidence="20" key="1">
    <citation type="journal article" date="2014" name="Int. J. Syst. Evol. Microbiol.">
        <title>Complete genome sequence of Corynebacterium casei LMG S-19264T (=DSM 44701T), isolated from a smear-ripened cheese.</title>
        <authorList>
            <consortium name="US DOE Joint Genome Institute (JGI-PGF)"/>
            <person name="Walter F."/>
            <person name="Albersmeier A."/>
            <person name="Kalinowski J."/>
            <person name="Ruckert C."/>
        </authorList>
    </citation>
    <scope>NUCLEOTIDE SEQUENCE</scope>
    <source>
        <strain evidence="20">CCM 7684</strain>
    </source>
</reference>
<comment type="similarity">
    <text evidence="2 17">Belongs to the DNA polymerase type-Y family.</text>
</comment>
<dbReference type="InterPro" id="IPR036775">
    <property type="entry name" value="DNA_pol_Y-fam_lit_finger_sf"/>
</dbReference>
<protein>
    <recommendedName>
        <fullName evidence="17">DNA polymerase IV</fullName>
        <shortName evidence="17">Pol IV</shortName>
        <ecNumber evidence="17">2.7.7.7</ecNumber>
    </recommendedName>
</protein>
<evidence type="ECO:0000256" key="10">
    <source>
        <dbReference type="ARBA" id="ARBA00022763"/>
    </source>
</evidence>
<evidence type="ECO:0000256" key="13">
    <source>
        <dbReference type="ARBA" id="ARBA00023125"/>
    </source>
</evidence>
<evidence type="ECO:0000256" key="16">
    <source>
        <dbReference type="ARBA" id="ARBA00049244"/>
    </source>
</evidence>
<comment type="cofactor">
    <cofactor evidence="17">
        <name>Mg(2+)</name>
        <dbReference type="ChEBI" id="CHEBI:18420"/>
    </cofactor>
    <text evidence="17">Binds 2 magnesium ions per subunit.</text>
</comment>
<dbReference type="RefSeq" id="WP_188410093.1">
    <property type="nucleotide sequence ID" value="NZ_BMCP01000002.1"/>
</dbReference>
<dbReference type="InterPro" id="IPR022880">
    <property type="entry name" value="DNApol_IV"/>
</dbReference>
<evidence type="ECO:0000256" key="4">
    <source>
        <dbReference type="ARBA" id="ARBA00022457"/>
    </source>
</evidence>
<feature type="site" description="Substrate discrimination" evidence="17">
    <location>
        <position position="49"/>
    </location>
</feature>
<comment type="caution">
    <text evidence="20">The sequence shown here is derived from an EMBL/GenBank/DDBJ whole genome shotgun (WGS) entry which is preliminary data.</text>
</comment>
<evidence type="ECO:0000256" key="15">
    <source>
        <dbReference type="ARBA" id="ARBA00025589"/>
    </source>
</evidence>
<dbReference type="Gene3D" id="3.30.70.270">
    <property type="match status" value="1"/>
</dbReference>
<evidence type="ECO:0000256" key="11">
    <source>
        <dbReference type="ARBA" id="ARBA00022842"/>
    </source>
</evidence>
<dbReference type="InterPro" id="IPR050116">
    <property type="entry name" value="DNA_polymerase-Y"/>
</dbReference>
<dbReference type="Gene3D" id="3.40.1170.60">
    <property type="match status" value="1"/>
</dbReference>
<evidence type="ECO:0000259" key="19">
    <source>
        <dbReference type="PROSITE" id="PS50173"/>
    </source>
</evidence>
<dbReference type="InterPro" id="IPR001126">
    <property type="entry name" value="UmuC"/>
</dbReference>
<dbReference type="EMBL" id="BMCP01000002">
    <property type="protein sequence ID" value="GGE47278.1"/>
    <property type="molecule type" value="Genomic_DNA"/>
</dbReference>
<evidence type="ECO:0000313" key="21">
    <source>
        <dbReference type="Proteomes" id="UP000602745"/>
    </source>
</evidence>
<comment type="catalytic activity">
    <reaction evidence="16 17">
        <text>DNA(n) + a 2'-deoxyribonucleoside 5'-triphosphate = DNA(n+1) + diphosphate</text>
        <dbReference type="Rhea" id="RHEA:22508"/>
        <dbReference type="Rhea" id="RHEA-COMP:17339"/>
        <dbReference type="Rhea" id="RHEA-COMP:17340"/>
        <dbReference type="ChEBI" id="CHEBI:33019"/>
        <dbReference type="ChEBI" id="CHEBI:61560"/>
        <dbReference type="ChEBI" id="CHEBI:173112"/>
        <dbReference type="EC" id="2.7.7.7"/>
    </reaction>
</comment>
<evidence type="ECO:0000256" key="18">
    <source>
        <dbReference type="SAM" id="MobiDB-lite"/>
    </source>
</evidence>
<dbReference type="GO" id="GO:0000287">
    <property type="term" value="F:magnesium ion binding"/>
    <property type="evidence" value="ECO:0007669"/>
    <property type="project" value="UniProtKB-UniRule"/>
</dbReference>
<evidence type="ECO:0000256" key="2">
    <source>
        <dbReference type="ARBA" id="ARBA00010945"/>
    </source>
</evidence>
<sequence>MQDLGAFCRDCGAAAGHHTRCPACGSPRLLRHPEVGNLSIAHVDCDAFFATIEKRDDPSLRDKPVIIGGGKRGVVSTACYIARINGVRSAMPMFKALKLCPNAVVIKPNGDKYSKVGREVRHLMQELTPLVQPVSIDEAFLDLSGTQRLHGMAPAQTLARFARRVEAEIGITVSVGLSYNKFLAKIASDLDKPRGFAVIGRAEAKEFLGEKPVSILPGIGKATEERLAAKGIRTLSDVRRTDLKDLARIYGNGADKLLRMALGEDDRPVRSERDRKSVSAETTFDADISEREFLEATLWRLSERVARRLRYEGVGGASVTLKLKTPDFRQRTRATLLPAPTRLAKRIFDAGRELLRHEPAEPFRLIGIGVADLHPLEDADPPDLVDTTSKRHVSLEGAEDRLRDRFGDTAVTRGTSFALQLRREKERAQRQSESGNSSNSTNRPSTTKVP</sequence>
<dbReference type="SUPFAM" id="SSF100879">
    <property type="entry name" value="Lesion bypass DNA polymerase (Y-family), little finger domain"/>
    <property type="match status" value="1"/>
</dbReference>
<evidence type="ECO:0000256" key="7">
    <source>
        <dbReference type="ARBA" id="ARBA00022695"/>
    </source>
</evidence>
<feature type="binding site" evidence="17">
    <location>
        <position position="137"/>
    </location>
    <ligand>
        <name>Mg(2+)</name>
        <dbReference type="ChEBI" id="CHEBI:18420"/>
    </ligand>
</feature>
<name>A0A8J2YJX7_9RHOB</name>
<evidence type="ECO:0000256" key="5">
    <source>
        <dbReference type="ARBA" id="ARBA00022490"/>
    </source>
</evidence>
<evidence type="ECO:0000256" key="14">
    <source>
        <dbReference type="ARBA" id="ARBA00023204"/>
    </source>
</evidence>
<dbReference type="GO" id="GO:0003684">
    <property type="term" value="F:damaged DNA binding"/>
    <property type="evidence" value="ECO:0007669"/>
    <property type="project" value="InterPro"/>
</dbReference>
<accession>A0A8J2YJX7</accession>
<keyword evidence="6 17" id="KW-0808">Transferase</keyword>
<dbReference type="SUPFAM" id="SSF56672">
    <property type="entry name" value="DNA/RNA polymerases"/>
    <property type="match status" value="1"/>
</dbReference>
<feature type="compositionally biased region" description="Low complexity" evidence="18">
    <location>
        <begin position="434"/>
        <end position="450"/>
    </location>
</feature>
<feature type="binding site" evidence="17">
    <location>
        <position position="44"/>
    </location>
    <ligand>
        <name>Mg(2+)</name>
        <dbReference type="ChEBI" id="CHEBI:18420"/>
    </ligand>
</feature>
<evidence type="ECO:0000256" key="9">
    <source>
        <dbReference type="ARBA" id="ARBA00022723"/>
    </source>
</evidence>
<dbReference type="HAMAP" id="MF_01113">
    <property type="entry name" value="DNApol_IV"/>
    <property type="match status" value="1"/>
</dbReference>
<dbReference type="PROSITE" id="PS50173">
    <property type="entry name" value="UMUC"/>
    <property type="match status" value="1"/>
</dbReference>
<evidence type="ECO:0000256" key="6">
    <source>
        <dbReference type="ARBA" id="ARBA00022679"/>
    </source>
</evidence>
<feature type="domain" description="UmuC" evidence="19">
    <location>
        <begin position="40"/>
        <end position="220"/>
    </location>
</feature>
<dbReference type="NCBIfam" id="NF002677">
    <property type="entry name" value="PRK02406.1"/>
    <property type="match status" value="1"/>
</dbReference>
<dbReference type="GO" id="GO:0042276">
    <property type="term" value="P:error-prone translesion synthesis"/>
    <property type="evidence" value="ECO:0007669"/>
    <property type="project" value="TreeGrafter"/>
</dbReference>
<keyword evidence="21" id="KW-1185">Reference proteome</keyword>
<comment type="function">
    <text evidence="15 17">Poorly processive, error-prone DNA polymerase involved in untargeted mutagenesis. Copies undamaged DNA at stalled replication forks, which arise in vivo from mismatched or misaligned primer ends. These misaligned primers can be extended by PolIV. Exhibits no 3'-5' exonuclease (proofreading) activity. May be involved in translesional synthesis, in conjunction with the beta clamp from PolIII.</text>
</comment>
<dbReference type="NCBIfam" id="NF002751">
    <property type="entry name" value="PRK02794.1"/>
    <property type="match status" value="1"/>
</dbReference>
<evidence type="ECO:0000256" key="1">
    <source>
        <dbReference type="ARBA" id="ARBA00004496"/>
    </source>
</evidence>
<dbReference type="Gene3D" id="1.10.150.20">
    <property type="entry name" value="5' to 3' exonuclease, C-terminal subdomain"/>
    <property type="match status" value="1"/>
</dbReference>
<dbReference type="Pfam" id="PF14520">
    <property type="entry name" value="HHH_5"/>
    <property type="match status" value="1"/>
</dbReference>
<dbReference type="Pfam" id="PF11799">
    <property type="entry name" value="IMS_C"/>
    <property type="match status" value="1"/>
</dbReference>
<comment type="subcellular location">
    <subcellularLocation>
        <location evidence="1 17">Cytoplasm</location>
    </subcellularLocation>
</comment>
<dbReference type="Pfam" id="PF00817">
    <property type="entry name" value="IMS"/>
    <property type="match status" value="1"/>
</dbReference>
<keyword evidence="14 17" id="KW-0234">DNA repair</keyword>
<proteinExistence type="inferred from homology"/>
<dbReference type="Gene3D" id="3.30.1490.100">
    <property type="entry name" value="DNA polymerase, Y-family, little finger domain"/>
    <property type="match status" value="1"/>
</dbReference>
<dbReference type="Proteomes" id="UP000602745">
    <property type="component" value="Unassembled WGS sequence"/>
</dbReference>
<dbReference type="GO" id="GO:0006281">
    <property type="term" value="P:DNA repair"/>
    <property type="evidence" value="ECO:0007669"/>
    <property type="project" value="UniProtKB-UniRule"/>
</dbReference>
<dbReference type="FunFam" id="3.40.1170.60:FF:000001">
    <property type="entry name" value="DNA polymerase IV"/>
    <property type="match status" value="1"/>
</dbReference>
<dbReference type="PANTHER" id="PTHR11076:SF33">
    <property type="entry name" value="DNA POLYMERASE KAPPA"/>
    <property type="match status" value="1"/>
</dbReference>
<dbReference type="InterPro" id="IPR017961">
    <property type="entry name" value="DNA_pol_Y-fam_little_finger"/>
</dbReference>
<keyword evidence="8 17" id="KW-0235">DNA replication</keyword>
<evidence type="ECO:0000256" key="8">
    <source>
        <dbReference type="ARBA" id="ARBA00022705"/>
    </source>
</evidence>
<feature type="region of interest" description="Disordered" evidence="18">
    <location>
        <begin position="416"/>
        <end position="450"/>
    </location>
</feature>
<keyword evidence="12 17" id="KW-0239">DNA-directed DNA polymerase</keyword>
<comment type="subunit">
    <text evidence="3 17">Monomer.</text>
</comment>
<gene>
    <name evidence="20" type="primary">dinB1</name>
    <name evidence="17" type="synonym">dinB</name>
    <name evidence="20" type="ORF">GCM10007276_25530</name>
</gene>
<dbReference type="InterPro" id="IPR043128">
    <property type="entry name" value="Rev_trsase/Diguanyl_cyclase"/>
</dbReference>
<keyword evidence="11 17" id="KW-0460">Magnesium</keyword>
<evidence type="ECO:0000256" key="17">
    <source>
        <dbReference type="HAMAP-Rule" id="MF_01113"/>
    </source>
</evidence>
<dbReference type="PANTHER" id="PTHR11076">
    <property type="entry name" value="DNA REPAIR POLYMERASE UMUC / TRANSFERASE FAMILY MEMBER"/>
    <property type="match status" value="1"/>
</dbReference>
<dbReference type="GO" id="GO:0009432">
    <property type="term" value="P:SOS response"/>
    <property type="evidence" value="ECO:0007669"/>
    <property type="project" value="TreeGrafter"/>
</dbReference>
<keyword evidence="5 17" id="KW-0963">Cytoplasm</keyword>
<keyword evidence="9 17" id="KW-0479">Metal-binding</keyword>
<feature type="active site" evidence="17">
    <location>
        <position position="138"/>
    </location>
</feature>
<organism evidence="20 21">
    <name type="scientific">Agaricicola taiwanensis</name>
    <dbReference type="NCBI Taxonomy" id="591372"/>
    <lineage>
        <taxon>Bacteria</taxon>
        <taxon>Pseudomonadati</taxon>
        <taxon>Pseudomonadota</taxon>
        <taxon>Alphaproteobacteria</taxon>
        <taxon>Rhodobacterales</taxon>
        <taxon>Paracoccaceae</taxon>
        <taxon>Agaricicola</taxon>
    </lineage>
</organism>
<keyword evidence="13 17" id="KW-0238">DNA-binding</keyword>
<keyword evidence="10 17" id="KW-0227">DNA damage</keyword>
<dbReference type="GO" id="GO:0003887">
    <property type="term" value="F:DNA-directed DNA polymerase activity"/>
    <property type="evidence" value="ECO:0007669"/>
    <property type="project" value="UniProtKB-UniRule"/>
</dbReference>
<evidence type="ECO:0000256" key="12">
    <source>
        <dbReference type="ARBA" id="ARBA00022932"/>
    </source>
</evidence>
<evidence type="ECO:0000256" key="3">
    <source>
        <dbReference type="ARBA" id="ARBA00011245"/>
    </source>
</evidence>
<feature type="compositionally biased region" description="Basic and acidic residues" evidence="18">
    <location>
        <begin position="421"/>
        <end position="430"/>
    </location>
</feature>